<dbReference type="AlphaFoldDB" id="A0A2U1CZ44"/>
<dbReference type="Gene3D" id="3.90.190.10">
    <property type="entry name" value="Protein tyrosine phosphatase superfamily"/>
    <property type="match status" value="1"/>
</dbReference>
<gene>
    <name evidence="2" type="ORF">C8D92_10294</name>
</gene>
<dbReference type="SUPFAM" id="SSF52799">
    <property type="entry name" value="(Phosphotyrosine protein) phosphatases II"/>
    <property type="match status" value="1"/>
</dbReference>
<evidence type="ECO:0000313" key="3">
    <source>
        <dbReference type="Proteomes" id="UP000245887"/>
    </source>
</evidence>
<feature type="domain" description="Beta-lactamase hydrolase-like protein phosphatase-like" evidence="1">
    <location>
        <begin position="6"/>
        <end position="110"/>
    </location>
</feature>
<dbReference type="OrthoDB" id="9802771at2"/>
<dbReference type="CDD" id="cd14503">
    <property type="entry name" value="PTP-bact"/>
    <property type="match status" value="1"/>
</dbReference>
<evidence type="ECO:0000313" key="2">
    <source>
        <dbReference type="EMBL" id="PVY78059.1"/>
    </source>
</evidence>
<proteinExistence type="predicted"/>
<protein>
    <submittedName>
        <fullName evidence="2">Sulfide:quinone oxidoreductase</fullName>
    </submittedName>
</protein>
<dbReference type="NCBIfam" id="TIGR01244">
    <property type="entry name" value="TIGR01244 family sulfur transferase"/>
    <property type="match status" value="1"/>
</dbReference>
<accession>A0A2U1CZ44</accession>
<name>A0A2U1CZ44_9GAMM</name>
<comment type="caution">
    <text evidence="2">The sequence shown here is derived from an EMBL/GenBank/DDBJ whole genome shotgun (WGS) entry which is preliminary data.</text>
</comment>
<evidence type="ECO:0000259" key="1">
    <source>
        <dbReference type="Pfam" id="PF04273"/>
    </source>
</evidence>
<dbReference type="GO" id="GO:0016787">
    <property type="term" value="F:hydrolase activity"/>
    <property type="evidence" value="ECO:0007669"/>
    <property type="project" value="InterPro"/>
</dbReference>
<dbReference type="EMBL" id="QEKQ01000002">
    <property type="protein sequence ID" value="PVY78059.1"/>
    <property type="molecule type" value="Genomic_DNA"/>
</dbReference>
<organism evidence="2 3">
    <name type="scientific">Tamilnaduibacter salinus</name>
    <dbReference type="NCBI Taxonomy" id="1484056"/>
    <lineage>
        <taxon>Bacteria</taxon>
        <taxon>Pseudomonadati</taxon>
        <taxon>Pseudomonadota</taxon>
        <taxon>Gammaproteobacteria</taxon>
        <taxon>Pseudomonadales</taxon>
        <taxon>Marinobacteraceae</taxon>
        <taxon>Tamilnaduibacter</taxon>
    </lineage>
</organism>
<dbReference type="InterPro" id="IPR005939">
    <property type="entry name" value="BLH_phosphatase-like"/>
</dbReference>
<reference evidence="2 3" key="1">
    <citation type="submission" date="2018-04" db="EMBL/GenBank/DDBJ databases">
        <title>Genomic Encyclopedia of Type Strains, Phase IV (KMG-IV): sequencing the most valuable type-strain genomes for metagenomic binning, comparative biology and taxonomic classification.</title>
        <authorList>
            <person name="Goeker M."/>
        </authorList>
    </citation>
    <scope>NUCLEOTIDE SEQUENCE [LARGE SCALE GENOMIC DNA]</scope>
    <source>
        <strain evidence="2 3">DSM 28688</strain>
    </source>
</reference>
<dbReference type="InterPro" id="IPR029021">
    <property type="entry name" value="Prot-tyrosine_phosphatase-like"/>
</dbReference>
<dbReference type="Pfam" id="PF04273">
    <property type="entry name" value="BLH_phosphatase"/>
    <property type="match status" value="1"/>
</dbReference>
<dbReference type="RefSeq" id="WP_116918384.1">
    <property type="nucleotide sequence ID" value="NZ_QEKQ01000002.1"/>
</dbReference>
<sequence>MNVHKLDDQLSVAGQIAPEDVATLAEAGFRTLIANRPDNEQPGQPAMAEIAEAARNHGMAWHYLPVQSGNVTDDDADQFSPLLEKAEGPILAFCRSGMRCSVLWALSRAATHDADDLLATAGRAGYDLTPLRPRLVQRRRD</sequence>
<dbReference type="Proteomes" id="UP000245887">
    <property type="component" value="Unassembled WGS sequence"/>
</dbReference>